<dbReference type="RefSeq" id="WP_200615339.1">
    <property type="nucleotide sequence ID" value="NZ_CP071518.1"/>
</dbReference>
<keyword evidence="2" id="KW-0812">Transmembrane</keyword>
<feature type="compositionally biased region" description="Acidic residues" evidence="1">
    <location>
        <begin position="116"/>
        <end position="125"/>
    </location>
</feature>
<keyword evidence="2" id="KW-0472">Membrane</keyword>
<evidence type="ECO:0000259" key="3">
    <source>
        <dbReference type="PROSITE" id="PS50222"/>
    </source>
</evidence>
<dbReference type="KEGG" id="lsf:I8J32_002760"/>
<feature type="compositionally biased region" description="Low complexity" evidence="1">
    <location>
        <begin position="66"/>
        <end position="78"/>
    </location>
</feature>
<keyword evidence="2" id="KW-1133">Transmembrane helix</keyword>
<dbReference type="PROSITE" id="PS00018">
    <property type="entry name" value="EF_HAND_1"/>
    <property type="match status" value="1"/>
</dbReference>
<accession>A0A974XZX5</accession>
<feature type="compositionally biased region" description="Basic and acidic residues" evidence="1">
    <location>
        <begin position="150"/>
        <end position="160"/>
    </location>
</feature>
<dbReference type="SUPFAM" id="SSF47473">
    <property type="entry name" value="EF-hand"/>
    <property type="match status" value="1"/>
</dbReference>
<feature type="transmembrane region" description="Helical" evidence="2">
    <location>
        <begin position="43"/>
        <end position="63"/>
    </location>
</feature>
<dbReference type="InterPro" id="IPR018247">
    <property type="entry name" value="EF_Hand_1_Ca_BS"/>
</dbReference>
<reference evidence="4 5" key="1">
    <citation type="submission" date="2021-03" db="EMBL/GenBank/DDBJ databases">
        <title>Lysobacter sp. nov. isolated from soil of gangwondo yeongwol, south Korea.</title>
        <authorList>
            <person name="Kim K.R."/>
            <person name="Kim K.H."/>
            <person name="Jeon C.O."/>
        </authorList>
    </citation>
    <scope>NUCLEOTIDE SEQUENCE [LARGE SCALE GENOMIC DNA]</scope>
    <source>
        <strain evidence="4 5">R19</strain>
    </source>
</reference>
<feature type="domain" description="EF-hand" evidence="3">
    <location>
        <begin position="93"/>
        <end position="128"/>
    </location>
</feature>
<dbReference type="EMBL" id="CP071518">
    <property type="protein sequence ID" value="QSX78861.1"/>
    <property type="molecule type" value="Genomic_DNA"/>
</dbReference>
<evidence type="ECO:0000313" key="4">
    <source>
        <dbReference type="EMBL" id="QSX78861.1"/>
    </source>
</evidence>
<name>A0A974XZX5_9GAMM</name>
<feature type="region of interest" description="Disordered" evidence="1">
    <location>
        <begin position="150"/>
        <end position="187"/>
    </location>
</feature>
<dbReference type="GO" id="GO:0005509">
    <property type="term" value="F:calcium ion binding"/>
    <property type="evidence" value="ECO:0007669"/>
    <property type="project" value="InterPro"/>
</dbReference>
<dbReference type="PROSITE" id="PS50222">
    <property type="entry name" value="EF_HAND_2"/>
    <property type="match status" value="1"/>
</dbReference>
<protein>
    <recommendedName>
        <fullName evidence="3">EF-hand domain-containing protein</fullName>
    </recommendedName>
</protein>
<sequence length="187" mass="20457">MNRVAAPVYAHPRIVHAHAQAQARALARREAQREADRQARFTLLAHAVWASTLALAVTAAVAVGPASAQSSASVSERFSSWDRDRNDQLSLDEYRAEARAEFDAMDDDSNGNVTAEEMEEVDPQADGEMSTAQKIALRDTNEDGVLSLEEHENAVEKSFGDIDTNDDDIIGRDELKSPWSVPTPTIP</sequence>
<evidence type="ECO:0000256" key="1">
    <source>
        <dbReference type="SAM" id="MobiDB-lite"/>
    </source>
</evidence>
<feature type="region of interest" description="Disordered" evidence="1">
    <location>
        <begin position="66"/>
        <end position="86"/>
    </location>
</feature>
<proteinExistence type="predicted"/>
<gene>
    <name evidence="4" type="ORF">I8J32_002760</name>
</gene>
<evidence type="ECO:0000313" key="5">
    <source>
        <dbReference type="Proteomes" id="UP000639274"/>
    </source>
</evidence>
<keyword evidence="5" id="KW-1185">Reference proteome</keyword>
<organism evidence="4 5">
    <name type="scientific">Agrilutibacter solisilvae</name>
    <dbReference type="NCBI Taxonomy" id="2763317"/>
    <lineage>
        <taxon>Bacteria</taxon>
        <taxon>Pseudomonadati</taxon>
        <taxon>Pseudomonadota</taxon>
        <taxon>Gammaproteobacteria</taxon>
        <taxon>Lysobacterales</taxon>
        <taxon>Lysobacteraceae</taxon>
        <taxon>Agrilutibacter</taxon>
    </lineage>
</organism>
<feature type="region of interest" description="Disordered" evidence="1">
    <location>
        <begin position="100"/>
        <end position="133"/>
    </location>
</feature>
<dbReference type="Gene3D" id="1.10.238.10">
    <property type="entry name" value="EF-hand"/>
    <property type="match status" value="2"/>
</dbReference>
<dbReference type="InterPro" id="IPR002048">
    <property type="entry name" value="EF_hand_dom"/>
</dbReference>
<dbReference type="InterPro" id="IPR011992">
    <property type="entry name" value="EF-hand-dom_pair"/>
</dbReference>
<dbReference type="Proteomes" id="UP000639274">
    <property type="component" value="Chromosome"/>
</dbReference>
<dbReference type="AlphaFoldDB" id="A0A974XZX5"/>
<evidence type="ECO:0000256" key="2">
    <source>
        <dbReference type="SAM" id="Phobius"/>
    </source>
</evidence>